<evidence type="ECO:0000313" key="2">
    <source>
        <dbReference type="EMBL" id="MBS3060990.1"/>
    </source>
</evidence>
<accession>A0A8T4L888</accession>
<keyword evidence="1" id="KW-1133">Transmembrane helix</keyword>
<keyword evidence="1" id="KW-0472">Membrane</keyword>
<proteinExistence type="predicted"/>
<feature type="transmembrane region" description="Helical" evidence="1">
    <location>
        <begin position="9"/>
        <end position="26"/>
    </location>
</feature>
<comment type="caution">
    <text evidence="2">The sequence shown here is derived from an EMBL/GenBank/DDBJ whole genome shotgun (WGS) entry which is preliminary data.</text>
</comment>
<reference evidence="2" key="2">
    <citation type="submission" date="2021-05" db="EMBL/GenBank/DDBJ databases">
        <title>Protein family content uncovers lineage relationships and bacterial pathway maintenance mechanisms in DPANN archaea.</title>
        <authorList>
            <person name="Castelle C.J."/>
            <person name="Meheust R."/>
            <person name="Jaffe A.L."/>
            <person name="Seitz K."/>
            <person name="Gong X."/>
            <person name="Baker B.J."/>
            <person name="Banfield J.F."/>
        </authorList>
    </citation>
    <scope>NUCLEOTIDE SEQUENCE</scope>
    <source>
        <strain evidence="2">RIFCSPLOWO2_01_FULL_AR10_48_17</strain>
    </source>
</reference>
<evidence type="ECO:0000256" key="1">
    <source>
        <dbReference type="SAM" id="Phobius"/>
    </source>
</evidence>
<protein>
    <submittedName>
        <fullName evidence="2">Uncharacterized protein</fullName>
    </submittedName>
</protein>
<evidence type="ECO:0000313" key="3">
    <source>
        <dbReference type="Proteomes" id="UP000675968"/>
    </source>
</evidence>
<reference evidence="2" key="1">
    <citation type="submission" date="2021-03" db="EMBL/GenBank/DDBJ databases">
        <authorList>
            <person name="Jaffe A."/>
        </authorList>
    </citation>
    <scope>NUCLEOTIDE SEQUENCE</scope>
    <source>
        <strain evidence="2">RIFCSPLOWO2_01_FULL_AR10_48_17</strain>
    </source>
</reference>
<gene>
    <name evidence="2" type="ORF">J4215_00230</name>
</gene>
<keyword evidence="1" id="KW-0812">Transmembrane</keyword>
<dbReference type="EMBL" id="JAGVWC010000004">
    <property type="protein sequence ID" value="MBS3060990.1"/>
    <property type="molecule type" value="Genomic_DNA"/>
</dbReference>
<dbReference type="AlphaFoldDB" id="A0A8T4L888"/>
<name>A0A8T4L888_9ARCH</name>
<sequence>MDPTVEKGIIAVLVIVAVVLGFNLLINTQPFLTGFIIATPTPSSDVNVTIISAASITITSGEDLNLGTLFVGDSNTSQSGTGIVVENNGSIDVDLNVYSTTAFFTGTSKPADHNFLGCKIANSEGGSITTVIASTYRDCYNTGTAGTALGKGFNFETANDTVRVDLNVFVPLDQPAGLVQAVLTLKAAAAN</sequence>
<dbReference type="Proteomes" id="UP000675968">
    <property type="component" value="Unassembled WGS sequence"/>
</dbReference>
<organism evidence="2 3">
    <name type="scientific">Candidatus Iainarchaeum sp</name>
    <dbReference type="NCBI Taxonomy" id="3101447"/>
    <lineage>
        <taxon>Archaea</taxon>
        <taxon>Candidatus Iainarchaeota</taxon>
        <taxon>Candidatus Iainarchaeia</taxon>
        <taxon>Candidatus Iainarchaeales</taxon>
        <taxon>Candidatus Iainarchaeaceae</taxon>
        <taxon>Candidatus Iainarchaeum</taxon>
    </lineage>
</organism>